<keyword evidence="10 22" id="KW-1133">Transmembrane helix</keyword>
<dbReference type="GO" id="GO:0008360">
    <property type="term" value="P:regulation of cell shape"/>
    <property type="evidence" value="ECO:0007669"/>
    <property type="project" value="UniProtKB-KW"/>
</dbReference>
<evidence type="ECO:0000256" key="12">
    <source>
        <dbReference type="ARBA" id="ARBA00023306"/>
    </source>
</evidence>
<evidence type="ECO:0000256" key="9">
    <source>
        <dbReference type="ARBA" id="ARBA00022984"/>
    </source>
</evidence>
<sequence length="389" mass="42073">MKTRGVPDFLLLFLTALLVGFGITMVLSSSSIFALTSFTSGGCKYCGGDELYFVKRQSIFLLVGVFGMLVAMNIPFSFYKRNFLLIALVSFFSLLLVLIPGIGHENNGAQSWFKFGSVTIQPAEFAKLGLILYLAAIISKKGNGILKLKSGLMPPLMVTGMFFMLIVVQPDLGSAAILLGCALSVMICGGAKIRHLFGLGAPVVTVALLAYITAKPHALNRIYSFLNPWSDTDGTGYHIIQSWIAIAHGGLTGTGFGKSIQKYLYLPEMHTDFIFSIMTEELGFIGASVFLLIFLFFLLRGIHICLRVKDTFASLAGIGVVSMFAIQAILNIGGVTGLIPLTGVPLPFISYGGSSLLVCLLATGFLLSISREVSRQKVEEQLQKQPYTM</sequence>
<dbReference type="PANTHER" id="PTHR30474">
    <property type="entry name" value="CELL CYCLE PROTEIN"/>
    <property type="match status" value="1"/>
</dbReference>
<evidence type="ECO:0000256" key="3">
    <source>
        <dbReference type="ARBA" id="ARBA00022475"/>
    </source>
</evidence>
<keyword evidence="8" id="KW-0133">Cell shape</keyword>
<name>A0A837KSE1_9BACL</name>
<dbReference type="GO" id="GO:0071555">
    <property type="term" value="P:cell wall organization"/>
    <property type="evidence" value="ECO:0007669"/>
    <property type="project" value="UniProtKB-KW"/>
</dbReference>
<evidence type="ECO:0000256" key="1">
    <source>
        <dbReference type="ARBA" id="ARBA00004651"/>
    </source>
</evidence>
<feature type="transmembrane region" description="Helical" evidence="22">
    <location>
        <begin position="273"/>
        <end position="299"/>
    </location>
</feature>
<evidence type="ECO:0000256" key="7">
    <source>
        <dbReference type="ARBA" id="ARBA00022692"/>
    </source>
</evidence>
<dbReference type="NCBIfam" id="TIGR02614">
    <property type="entry name" value="ftsW"/>
    <property type="match status" value="1"/>
</dbReference>
<dbReference type="GO" id="GO:0008955">
    <property type="term" value="F:peptidoglycan glycosyltransferase activity"/>
    <property type="evidence" value="ECO:0007669"/>
    <property type="project" value="UniProtKB-EC"/>
</dbReference>
<keyword evidence="12" id="KW-0131">Cell cycle</keyword>
<dbReference type="PANTHER" id="PTHR30474:SF2">
    <property type="entry name" value="PEPTIDOGLYCAN GLYCOSYLTRANSFERASE FTSW-RELATED"/>
    <property type="match status" value="1"/>
</dbReference>
<comment type="catalytic activity">
    <reaction evidence="20">
        <text>[GlcNAc-(1-&gt;4)-Mur2Ac(oyl-L-Ala-gamma-D-Glu-L-Lys-D-Ala-D-Ala)](n)-di-trans,octa-cis-undecaprenyl diphosphate + beta-D-GlcNAc-(1-&gt;4)-Mur2Ac(oyl-L-Ala-gamma-D-Glu-L-Lys-D-Ala-D-Ala)-di-trans,octa-cis-undecaprenyl diphosphate = [GlcNAc-(1-&gt;4)-Mur2Ac(oyl-L-Ala-gamma-D-Glu-L-Lys-D-Ala-D-Ala)](n+1)-di-trans,octa-cis-undecaprenyl diphosphate + di-trans,octa-cis-undecaprenyl diphosphate + H(+)</text>
        <dbReference type="Rhea" id="RHEA:23708"/>
        <dbReference type="Rhea" id="RHEA-COMP:9602"/>
        <dbReference type="Rhea" id="RHEA-COMP:9603"/>
        <dbReference type="ChEBI" id="CHEBI:15378"/>
        <dbReference type="ChEBI" id="CHEBI:58405"/>
        <dbReference type="ChEBI" id="CHEBI:60033"/>
        <dbReference type="ChEBI" id="CHEBI:78435"/>
        <dbReference type="EC" id="2.4.99.28"/>
    </reaction>
</comment>
<evidence type="ECO:0000256" key="10">
    <source>
        <dbReference type="ARBA" id="ARBA00022989"/>
    </source>
</evidence>
<dbReference type="InterPro" id="IPR018365">
    <property type="entry name" value="Cell_cycle_FtsW-rel_CS"/>
</dbReference>
<comment type="function">
    <text evidence="21">Peptidoglycan polymerase that is essential for cell division.</text>
</comment>
<evidence type="ECO:0000256" key="13">
    <source>
        <dbReference type="ARBA" id="ARBA00023316"/>
    </source>
</evidence>
<dbReference type="Proteomes" id="UP000035218">
    <property type="component" value="Unassembled WGS sequence"/>
</dbReference>
<dbReference type="RefSeq" id="WP_047068783.1">
    <property type="nucleotide sequence ID" value="NZ_BJOL01000001.1"/>
</dbReference>
<dbReference type="PROSITE" id="PS00428">
    <property type="entry name" value="FTSW_RODA_SPOVE"/>
    <property type="match status" value="1"/>
</dbReference>
<dbReference type="AlphaFoldDB" id="A0A837KSE1"/>
<keyword evidence="26" id="KW-1185">Reference proteome</keyword>
<keyword evidence="11 22" id="KW-0472">Membrane</keyword>
<evidence type="ECO:0000313" key="26">
    <source>
        <dbReference type="Proteomes" id="UP000319498"/>
    </source>
</evidence>
<evidence type="ECO:0000256" key="19">
    <source>
        <dbReference type="ARBA" id="ARBA00044770"/>
    </source>
</evidence>
<keyword evidence="5" id="KW-0328">Glycosyltransferase</keyword>
<keyword evidence="13" id="KW-0961">Cell wall biogenesis/degradation</keyword>
<evidence type="ECO:0000256" key="4">
    <source>
        <dbReference type="ARBA" id="ARBA00022618"/>
    </source>
</evidence>
<keyword evidence="7 22" id="KW-0812">Transmembrane</keyword>
<comment type="caution">
    <text evidence="24">The sequence shown here is derived from an EMBL/GenBank/DDBJ whole genome shotgun (WGS) entry which is preliminary data.</text>
</comment>
<feature type="transmembrane region" description="Helical" evidence="22">
    <location>
        <begin position="115"/>
        <end position="138"/>
    </location>
</feature>
<feature type="transmembrane region" description="Helical" evidence="22">
    <location>
        <begin position="58"/>
        <end position="76"/>
    </location>
</feature>
<dbReference type="EC" id="2.4.99.28" evidence="19"/>
<evidence type="ECO:0000313" key="25">
    <source>
        <dbReference type="Proteomes" id="UP000035218"/>
    </source>
</evidence>
<keyword evidence="6" id="KW-0808">Transferase</keyword>
<reference evidence="23 26" key="2">
    <citation type="submission" date="2019-06" db="EMBL/GenBank/DDBJ databases">
        <title>Whole genome shotgun sequence of Brevibacillus formosus NBRC 15716.</title>
        <authorList>
            <person name="Hosoyama A."/>
            <person name="Uohara A."/>
            <person name="Ohji S."/>
            <person name="Ichikawa N."/>
        </authorList>
    </citation>
    <scope>NUCLEOTIDE SEQUENCE [LARGE SCALE GENOMIC DNA]</scope>
    <source>
        <strain evidence="23 26">NBRC 15716</strain>
    </source>
</reference>
<dbReference type="GO" id="GO:0009252">
    <property type="term" value="P:peptidoglycan biosynthetic process"/>
    <property type="evidence" value="ECO:0007669"/>
    <property type="project" value="UniProtKB-KW"/>
</dbReference>
<evidence type="ECO:0000256" key="16">
    <source>
        <dbReference type="ARBA" id="ARBA00038053"/>
    </source>
</evidence>
<comment type="subcellular location">
    <subcellularLocation>
        <location evidence="1">Cell membrane</location>
        <topology evidence="1">Multi-pass membrane protein</topology>
    </subcellularLocation>
</comment>
<comment type="similarity">
    <text evidence="16">Belongs to the SEDS family. FtsW subfamily.</text>
</comment>
<evidence type="ECO:0000256" key="6">
    <source>
        <dbReference type="ARBA" id="ARBA00022679"/>
    </source>
</evidence>
<evidence type="ECO:0000256" key="8">
    <source>
        <dbReference type="ARBA" id="ARBA00022960"/>
    </source>
</evidence>
<dbReference type="GO" id="GO:0015648">
    <property type="term" value="F:lipid-linked peptidoglycan transporter activity"/>
    <property type="evidence" value="ECO:0007669"/>
    <property type="project" value="TreeGrafter"/>
</dbReference>
<feature type="transmembrane region" description="Helical" evidence="22">
    <location>
        <begin position="150"/>
        <end position="168"/>
    </location>
</feature>
<evidence type="ECO:0000256" key="11">
    <source>
        <dbReference type="ARBA" id="ARBA00023136"/>
    </source>
</evidence>
<keyword evidence="9" id="KW-0573">Peptidoglycan synthesis</keyword>
<gene>
    <name evidence="23" type="primary">spoVE_1</name>
    <name evidence="24" type="ORF">AA984_05855</name>
    <name evidence="23" type="ORF">BFO01nite_01810</name>
</gene>
<dbReference type="Proteomes" id="UP000319498">
    <property type="component" value="Unassembled WGS sequence"/>
</dbReference>
<organism evidence="24 25">
    <name type="scientific">Brevibacillus formosus</name>
    <dbReference type="NCBI Taxonomy" id="54913"/>
    <lineage>
        <taxon>Bacteria</taxon>
        <taxon>Bacillati</taxon>
        <taxon>Bacillota</taxon>
        <taxon>Bacilli</taxon>
        <taxon>Bacillales</taxon>
        <taxon>Paenibacillaceae</taxon>
        <taxon>Brevibacillus</taxon>
    </lineage>
</organism>
<evidence type="ECO:0000256" key="15">
    <source>
        <dbReference type="ARBA" id="ARBA00033270"/>
    </source>
</evidence>
<keyword evidence="3" id="KW-1003">Cell membrane</keyword>
<evidence type="ECO:0000256" key="22">
    <source>
        <dbReference type="SAM" id="Phobius"/>
    </source>
</evidence>
<dbReference type="InterPro" id="IPR001182">
    <property type="entry name" value="FtsW/RodA"/>
</dbReference>
<feature type="transmembrane region" description="Helical" evidence="22">
    <location>
        <begin position="348"/>
        <end position="367"/>
    </location>
</feature>
<comment type="pathway">
    <text evidence="2">Cell wall biogenesis; peptidoglycan biosynthesis.</text>
</comment>
<feature type="transmembrane region" description="Helical" evidence="22">
    <location>
        <begin position="83"/>
        <end position="103"/>
    </location>
</feature>
<dbReference type="GO" id="GO:0005886">
    <property type="term" value="C:plasma membrane"/>
    <property type="evidence" value="ECO:0007669"/>
    <property type="project" value="UniProtKB-SubCell"/>
</dbReference>
<dbReference type="GO" id="GO:0032153">
    <property type="term" value="C:cell division site"/>
    <property type="evidence" value="ECO:0007669"/>
    <property type="project" value="TreeGrafter"/>
</dbReference>
<dbReference type="Pfam" id="PF01098">
    <property type="entry name" value="FTSW_RODA_SPOVE"/>
    <property type="match status" value="1"/>
</dbReference>
<evidence type="ECO:0000256" key="20">
    <source>
        <dbReference type="ARBA" id="ARBA00049902"/>
    </source>
</evidence>
<dbReference type="GO" id="GO:0051301">
    <property type="term" value="P:cell division"/>
    <property type="evidence" value="ECO:0007669"/>
    <property type="project" value="UniProtKB-KW"/>
</dbReference>
<evidence type="ECO:0000256" key="14">
    <source>
        <dbReference type="ARBA" id="ARBA00032370"/>
    </source>
</evidence>
<evidence type="ECO:0000256" key="5">
    <source>
        <dbReference type="ARBA" id="ARBA00022676"/>
    </source>
</evidence>
<dbReference type="InterPro" id="IPR013437">
    <property type="entry name" value="FtsW"/>
</dbReference>
<protein>
    <recommendedName>
        <fullName evidence="17">Probable peptidoglycan glycosyltransferase FtsW</fullName>
        <ecNumber evidence="19">2.4.99.28</ecNumber>
    </recommendedName>
    <alternativeName>
        <fullName evidence="18">Cell division protein FtsW</fullName>
    </alternativeName>
    <alternativeName>
        <fullName evidence="15">Cell wall polymerase</fullName>
    </alternativeName>
    <alternativeName>
        <fullName evidence="14">Peptidoglycan polymerase</fullName>
    </alternativeName>
</protein>
<feature type="transmembrane region" description="Helical" evidence="22">
    <location>
        <begin position="311"/>
        <end position="336"/>
    </location>
</feature>
<accession>A0A837KSE1</accession>
<proteinExistence type="inferred from homology"/>
<dbReference type="EMBL" id="BJOL01000001">
    <property type="protein sequence ID" value="GED56049.1"/>
    <property type="molecule type" value="Genomic_DNA"/>
</dbReference>
<feature type="transmembrane region" description="Helical" evidence="22">
    <location>
        <begin position="196"/>
        <end position="214"/>
    </location>
</feature>
<feature type="transmembrane region" description="Helical" evidence="22">
    <location>
        <begin position="174"/>
        <end position="191"/>
    </location>
</feature>
<evidence type="ECO:0000256" key="2">
    <source>
        <dbReference type="ARBA" id="ARBA00004752"/>
    </source>
</evidence>
<dbReference type="EMBL" id="LDCN01000002">
    <property type="protein sequence ID" value="KLH99656.1"/>
    <property type="molecule type" value="Genomic_DNA"/>
</dbReference>
<dbReference type="GeneID" id="87584598"/>
<evidence type="ECO:0000256" key="18">
    <source>
        <dbReference type="ARBA" id="ARBA00041418"/>
    </source>
</evidence>
<keyword evidence="4" id="KW-0132">Cell division</keyword>
<evidence type="ECO:0000256" key="17">
    <source>
        <dbReference type="ARBA" id="ARBA00041185"/>
    </source>
</evidence>
<evidence type="ECO:0000313" key="24">
    <source>
        <dbReference type="EMBL" id="KLH99656.1"/>
    </source>
</evidence>
<evidence type="ECO:0000256" key="21">
    <source>
        <dbReference type="ARBA" id="ARBA00049966"/>
    </source>
</evidence>
<dbReference type="OrthoDB" id="9812661at2"/>
<evidence type="ECO:0000313" key="23">
    <source>
        <dbReference type="EMBL" id="GED56049.1"/>
    </source>
</evidence>
<reference evidence="24 25" key="1">
    <citation type="submission" date="2015-05" db="EMBL/GenBank/DDBJ databases">
        <title>Genome sequencing project for genomic taxonomy and phylogenomics of Bacillus-like bacteria.</title>
        <authorList>
            <person name="Liu B."/>
            <person name="Wang J."/>
            <person name="Zhu Y."/>
            <person name="Liu G."/>
            <person name="Chen Q."/>
            <person name="Chen Z."/>
            <person name="Lan J."/>
            <person name="Che J."/>
            <person name="Ge C."/>
            <person name="Shi H."/>
            <person name="Pan Z."/>
            <person name="Liu X."/>
        </authorList>
    </citation>
    <scope>NUCLEOTIDE SEQUENCE [LARGE SCALE GENOMIC DNA]</scope>
    <source>
        <strain evidence="24 25">DSM 9885</strain>
    </source>
</reference>